<proteinExistence type="predicted"/>
<dbReference type="GO" id="GO:0008115">
    <property type="term" value="F:sarcosine oxidase activity"/>
    <property type="evidence" value="ECO:0007669"/>
    <property type="project" value="TreeGrafter"/>
</dbReference>
<dbReference type="EMBL" id="JAKWBI020000137">
    <property type="protein sequence ID" value="KAJ2901793.1"/>
    <property type="molecule type" value="Genomic_DNA"/>
</dbReference>
<dbReference type="PANTHER" id="PTHR10961:SF46">
    <property type="entry name" value="PEROXISOMAL SARCOSINE OXIDASE"/>
    <property type="match status" value="1"/>
</dbReference>
<dbReference type="GO" id="GO:0050660">
    <property type="term" value="F:flavin adenine dinucleotide binding"/>
    <property type="evidence" value="ECO:0007669"/>
    <property type="project" value="InterPro"/>
</dbReference>
<dbReference type="GO" id="GO:0050031">
    <property type="term" value="F:L-pipecolate oxidase activity"/>
    <property type="evidence" value="ECO:0007669"/>
    <property type="project" value="TreeGrafter"/>
</dbReference>
<evidence type="ECO:0000256" key="4">
    <source>
        <dbReference type="ARBA" id="ARBA00023002"/>
    </source>
</evidence>
<dbReference type="Proteomes" id="UP001201980">
    <property type="component" value="Unassembled WGS sequence"/>
</dbReference>
<reference evidence="5" key="1">
    <citation type="submission" date="2022-07" db="EMBL/GenBank/DDBJ databases">
        <title>Draft genome sequence of Zalerion maritima ATCC 34329, a (micro)plastics degrading marine fungus.</title>
        <authorList>
            <person name="Paco A."/>
            <person name="Goncalves M.F.M."/>
            <person name="Rocha-Santos T.A.P."/>
            <person name="Alves A."/>
        </authorList>
    </citation>
    <scope>NUCLEOTIDE SEQUENCE</scope>
    <source>
        <strain evidence="5">ATCC 34329</strain>
    </source>
</reference>
<comment type="cofactor">
    <cofactor evidence="1">
        <name>FAD</name>
        <dbReference type="ChEBI" id="CHEBI:57692"/>
    </cofactor>
</comment>
<dbReference type="Gene3D" id="3.30.9.10">
    <property type="entry name" value="D-Amino Acid Oxidase, subunit A, domain 2"/>
    <property type="match status" value="1"/>
</dbReference>
<organism evidence="5 6">
    <name type="scientific">Zalerion maritima</name>
    <dbReference type="NCBI Taxonomy" id="339359"/>
    <lineage>
        <taxon>Eukaryota</taxon>
        <taxon>Fungi</taxon>
        <taxon>Dikarya</taxon>
        <taxon>Ascomycota</taxon>
        <taxon>Pezizomycotina</taxon>
        <taxon>Sordariomycetes</taxon>
        <taxon>Lulworthiomycetidae</taxon>
        <taxon>Lulworthiales</taxon>
        <taxon>Lulworthiaceae</taxon>
        <taxon>Zalerion</taxon>
    </lineage>
</organism>
<keyword evidence="6" id="KW-1185">Reference proteome</keyword>
<dbReference type="InterPro" id="IPR036188">
    <property type="entry name" value="FAD/NAD-bd_sf"/>
</dbReference>
<evidence type="ECO:0000256" key="2">
    <source>
        <dbReference type="ARBA" id="ARBA00022630"/>
    </source>
</evidence>
<gene>
    <name evidence="5" type="ORF">MKZ38_001374</name>
</gene>
<dbReference type="AlphaFoldDB" id="A0AAD5RRV5"/>
<evidence type="ECO:0000313" key="6">
    <source>
        <dbReference type="Proteomes" id="UP001201980"/>
    </source>
</evidence>
<comment type="caution">
    <text evidence="5">The sequence shown here is derived from an EMBL/GenBank/DDBJ whole genome shotgun (WGS) entry which is preliminary data.</text>
</comment>
<evidence type="ECO:0000313" key="5">
    <source>
        <dbReference type="EMBL" id="KAJ2901793.1"/>
    </source>
</evidence>
<accession>A0AAD5RRV5</accession>
<name>A0AAD5RRV5_9PEZI</name>
<keyword evidence="4" id="KW-0560">Oxidoreductase</keyword>
<dbReference type="PANTHER" id="PTHR10961">
    <property type="entry name" value="PEROXISOMAL SARCOSINE OXIDASE"/>
    <property type="match status" value="1"/>
</dbReference>
<dbReference type="InterPro" id="IPR045170">
    <property type="entry name" value="MTOX"/>
</dbReference>
<dbReference type="GO" id="GO:0004657">
    <property type="term" value="F:proline dehydrogenase activity"/>
    <property type="evidence" value="ECO:0007669"/>
    <property type="project" value="TreeGrafter"/>
</dbReference>
<evidence type="ECO:0000256" key="1">
    <source>
        <dbReference type="ARBA" id="ARBA00001974"/>
    </source>
</evidence>
<evidence type="ECO:0000256" key="3">
    <source>
        <dbReference type="ARBA" id="ARBA00022827"/>
    </source>
</evidence>
<dbReference type="Gene3D" id="3.50.50.60">
    <property type="entry name" value="FAD/NAD(P)-binding domain"/>
    <property type="match status" value="1"/>
</dbReference>
<keyword evidence="3" id="KW-0274">FAD</keyword>
<protein>
    <submittedName>
        <fullName evidence="5">Uncharacterized protein</fullName>
    </submittedName>
</protein>
<sequence length="153" mass="16964">MPVLLDMSTGYFVMPPSNDLLKVARHSYGYQNPPQCQLRCRRKRPIAPHPLLSVPRPKPITPTGDFLVDYHPNWKGLFVATGDSGHAFKFLPILGDKVVECILGSGPLDMRQQWSWAANQSHSVGHSVTTEDGSMAGTPGILLTDVWVRCQLE</sequence>
<keyword evidence="2" id="KW-0285">Flavoprotein</keyword>